<dbReference type="Gene3D" id="3.30.450.40">
    <property type="match status" value="1"/>
</dbReference>
<dbReference type="Gene3D" id="3.60.40.10">
    <property type="entry name" value="PPM-type phosphatase domain"/>
    <property type="match status" value="1"/>
</dbReference>
<dbReference type="PANTHER" id="PTHR43156:SF2">
    <property type="entry name" value="STAGE II SPORULATION PROTEIN E"/>
    <property type="match status" value="1"/>
</dbReference>
<dbReference type="InterPro" id="IPR052016">
    <property type="entry name" value="Bact_Sigma-Reg"/>
</dbReference>
<dbReference type="PROSITE" id="PS50112">
    <property type="entry name" value="PAS"/>
    <property type="match status" value="1"/>
</dbReference>
<dbReference type="Pfam" id="PF08448">
    <property type="entry name" value="PAS_4"/>
    <property type="match status" value="1"/>
</dbReference>
<gene>
    <name evidence="3" type="ORF">OHU69_03695</name>
</gene>
<dbReference type="InterPro" id="IPR000014">
    <property type="entry name" value="PAS"/>
</dbReference>
<dbReference type="SMART" id="SM00065">
    <property type="entry name" value="GAF"/>
    <property type="match status" value="1"/>
</dbReference>
<dbReference type="SUPFAM" id="SSF55785">
    <property type="entry name" value="PYP-like sensor domain (PAS domain)"/>
    <property type="match status" value="1"/>
</dbReference>
<dbReference type="SUPFAM" id="SSF55874">
    <property type="entry name" value="ATPase domain of HSP90 chaperone/DNA topoisomerase II/histidine kinase"/>
    <property type="match status" value="1"/>
</dbReference>
<dbReference type="InterPro" id="IPR029016">
    <property type="entry name" value="GAF-like_dom_sf"/>
</dbReference>
<dbReference type="Pfam" id="PF07228">
    <property type="entry name" value="SpoIIE"/>
    <property type="match status" value="1"/>
</dbReference>
<feature type="domain" description="PAS" evidence="2">
    <location>
        <begin position="14"/>
        <end position="84"/>
    </location>
</feature>
<sequence length="701" mass="75336">MVDADPYLGTRASDSAVLEALFTQAPLGLFLLDEQLRVRRYNTSARGLRGITAERVLGRTFGEVSTGLDTTELGELARETLRTGESVLRHTVRGTPATRPDEDLTVSVSIFQVDDAADGQPGVLMAVEDVTEREAARARLDLLYDTRRTVGTTLDAETTARELAGVLVPALADAVTVHILDAVLRGEPRRRGPVDAGETLRRAAFLNGPDTHADERGTILETLPLATPFTRSLEDATPRLVSRLDAEGVWPPELSEHAHALATAGVHSLMAVPLVVHNAVLGVVTLYRSERPQPYTQQDLDLVVQVASRAALGVDHASSYARERNTATALQRHLLPSRTPELTTVETAHLYLPVRAGGDWFDVIELSGARVGLVVGDVVGHGIEVAAMMGRLRTALRTLAELDLEPDELLTHLDEIAARLASENVDTDESGHDGDIATGRRVATCAYAVYDPVKRHLTLASAGHPAPLLVSPEGEVATVEVDVGPALGTAHGTYETATHSLDDGAVICLYTDGLLAGSDEAADTLRRVLTHQDRALSETADAIACALADDQADDDAVLLLARARGLSDDQAAHWDLPSDPSVVAAARSLAGRQLVAWGLEDMAFQTELIISELVTNAIRYGEGPVSLRLIRDRHLTCEVTDGSNTSPHMRRAHDTDEGGRGLYLVMSMSHRWGTRYAARGKTVWSQQTLPGRTDEGAPSPR</sequence>
<reference evidence="3" key="1">
    <citation type="submission" date="2022-10" db="EMBL/GenBank/DDBJ databases">
        <title>The complete genomes of actinobacterial strains from the NBC collection.</title>
        <authorList>
            <person name="Joergensen T.S."/>
            <person name="Alvarez Arevalo M."/>
            <person name="Sterndorff E.B."/>
            <person name="Faurdal D."/>
            <person name="Vuksanovic O."/>
            <person name="Mourched A.-S."/>
            <person name="Charusanti P."/>
            <person name="Shaw S."/>
            <person name="Blin K."/>
            <person name="Weber T."/>
        </authorList>
    </citation>
    <scope>NUCLEOTIDE SEQUENCE</scope>
    <source>
        <strain evidence="3">NBC_00119</strain>
    </source>
</reference>
<dbReference type="FunFam" id="3.30.565.10:FF:000028">
    <property type="entry name" value="PAS sensor protein"/>
    <property type="match status" value="1"/>
</dbReference>
<evidence type="ECO:0000256" key="1">
    <source>
        <dbReference type="ARBA" id="ARBA00022801"/>
    </source>
</evidence>
<dbReference type="AlphaFoldDB" id="A0AAU1TXB1"/>
<dbReference type="CDD" id="cd16936">
    <property type="entry name" value="HATPase_RsbW-like"/>
    <property type="match status" value="1"/>
</dbReference>
<dbReference type="Gene3D" id="3.30.450.20">
    <property type="entry name" value="PAS domain"/>
    <property type="match status" value="1"/>
</dbReference>
<evidence type="ECO:0000313" key="3">
    <source>
        <dbReference type="EMBL" id="WTS10260.1"/>
    </source>
</evidence>
<evidence type="ECO:0000259" key="2">
    <source>
        <dbReference type="PROSITE" id="PS50112"/>
    </source>
</evidence>
<dbReference type="Gene3D" id="3.30.565.10">
    <property type="entry name" value="Histidine kinase-like ATPase, C-terminal domain"/>
    <property type="match status" value="1"/>
</dbReference>
<keyword evidence="1" id="KW-0378">Hydrolase</keyword>
<protein>
    <submittedName>
        <fullName evidence="3">SpoIIE family protein phosphatase</fullName>
    </submittedName>
</protein>
<dbReference type="SUPFAM" id="SSF55781">
    <property type="entry name" value="GAF domain-like"/>
    <property type="match status" value="1"/>
</dbReference>
<organism evidence="3">
    <name type="scientific">Streptomyces sp. NBC_00119</name>
    <dbReference type="NCBI Taxonomy" id="2975659"/>
    <lineage>
        <taxon>Bacteria</taxon>
        <taxon>Bacillati</taxon>
        <taxon>Actinomycetota</taxon>
        <taxon>Actinomycetes</taxon>
        <taxon>Kitasatosporales</taxon>
        <taxon>Streptomycetaceae</taxon>
        <taxon>Streptomyces</taxon>
    </lineage>
</organism>
<dbReference type="InterPro" id="IPR035965">
    <property type="entry name" value="PAS-like_dom_sf"/>
</dbReference>
<dbReference type="InterPro" id="IPR001932">
    <property type="entry name" value="PPM-type_phosphatase-like_dom"/>
</dbReference>
<dbReference type="InterPro" id="IPR013656">
    <property type="entry name" value="PAS_4"/>
</dbReference>
<dbReference type="NCBIfam" id="TIGR00229">
    <property type="entry name" value="sensory_box"/>
    <property type="match status" value="1"/>
</dbReference>
<dbReference type="InterPro" id="IPR036890">
    <property type="entry name" value="HATPase_C_sf"/>
</dbReference>
<dbReference type="SMART" id="SM00331">
    <property type="entry name" value="PP2C_SIG"/>
    <property type="match status" value="1"/>
</dbReference>
<dbReference type="Pfam" id="PF13581">
    <property type="entry name" value="HATPase_c_2"/>
    <property type="match status" value="1"/>
</dbReference>
<proteinExistence type="predicted"/>
<dbReference type="InterPro" id="IPR003018">
    <property type="entry name" value="GAF"/>
</dbReference>
<dbReference type="PANTHER" id="PTHR43156">
    <property type="entry name" value="STAGE II SPORULATION PROTEIN E-RELATED"/>
    <property type="match status" value="1"/>
</dbReference>
<dbReference type="EMBL" id="CP108195">
    <property type="protein sequence ID" value="WTS10260.1"/>
    <property type="molecule type" value="Genomic_DNA"/>
</dbReference>
<accession>A0AAU1TXB1</accession>
<dbReference type="GO" id="GO:0016791">
    <property type="term" value="F:phosphatase activity"/>
    <property type="evidence" value="ECO:0007669"/>
    <property type="project" value="TreeGrafter"/>
</dbReference>
<dbReference type="Pfam" id="PF01590">
    <property type="entry name" value="GAF"/>
    <property type="match status" value="1"/>
</dbReference>
<dbReference type="CDD" id="cd00130">
    <property type="entry name" value="PAS"/>
    <property type="match status" value="1"/>
</dbReference>
<dbReference type="SUPFAM" id="SSF81606">
    <property type="entry name" value="PP2C-like"/>
    <property type="match status" value="1"/>
</dbReference>
<dbReference type="InterPro" id="IPR036457">
    <property type="entry name" value="PPM-type-like_dom_sf"/>
</dbReference>
<dbReference type="InterPro" id="IPR003594">
    <property type="entry name" value="HATPase_dom"/>
</dbReference>
<name>A0AAU1TXB1_9ACTN</name>